<dbReference type="EMBL" id="JADLRE010000026">
    <property type="protein sequence ID" value="MBF6228846.1"/>
    <property type="molecule type" value="Genomic_DNA"/>
</dbReference>
<dbReference type="Gene3D" id="1.10.10.10">
    <property type="entry name" value="Winged helix-like DNA-binding domain superfamily/Winged helix DNA-binding domain"/>
    <property type="match status" value="1"/>
</dbReference>
<dbReference type="RefSeq" id="WP_195035727.1">
    <property type="nucleotide sequence ID" value="NZ_JADLRE010000026.1"/>
</dbReference>
<dbReference type="Gene3D" id="3.40.50.300">
    <property type="entry name" value="P-loop containing nucleotide triphosphate hydrolases"/>
    <property type="match status" value="1"/>
</dbReference>
<dbReference type="SUPFAM" id="SSF52540">
    <property type="entry name" value="P-loop containing nucleoside triphosphate hydrolases"/>
    <property type="match status" value="1"/>
</dbReference>
<dbReference type="InterPro" id="IPR041664">
    <property type="entry name" value="AAA_16"/>
</dbReference>
<protein>
    <submittedName>
        <fullName evidence="4">AAA family ATPase</fullName>
    </submittedName>
</protein>
<dbReference type="PROSITE" id="PS00622">
    <property type="entry name" value="HTH_LUXR_1"/>
    <property type="match status" value="1"/>
</dbReference>
<dbReference type="Pfam" id="PF00196">
    <property type="entry name" value="GerE"/>
    <property type="match status" value="1"/>
</dbReference>
<keyword evidence="5" id="KW-1185">Reference proteome</keyword>
<gene>
    <name evidence="4" type="ORF">IU470_27585</name>
</gene>
<dbReference type="InterPro" id="IPR036388">
    <property type="entry name" value="WH-like_DNA-bd_sf"/>
</dbReference>
<sequence>MSLVRVHNFSVSLDGFGKGEGQSVEAPFHHAGHRLHQWISAARRVVDPGGRILAGRASEVRRIEHALKGARSGSLCALGVRGEPGIGKSRLLEELCKRAEAAGFDVLVGRGVESERNVPFGIFVDALDKSFGSLAPEAIAGMGCERFDELAAVFPSWAGRGGQAANRLEMERSEFHRAVRAAFDQIAARKPVVLALDDVHWADPASAELIRHLLRSLVPRMVVALSFRPRQAAGLLLDAVAQAAQENLLEELELAPLTIAEAAEALGERPDSPIVQALYSESAGNPFYLEQLARHHSARPAIGDFVVERQGSTATIPTNLRRMISQEVSSLAPDTLRVLQAGAVAGDPFEVELVTAIAAAEKTQVLESLFELEEIDLVRPGTTPGQFCFRHPIVRRVVYEESMPGWRFSAHKKAAAALAEHGAPLAVRAHHIERSATPGDEEAAMTLVQAAATAAPRAPAAAAGWLETALRLLPATGETERRVLLLPMLASALASTGRLRECRTMLEQALELLPAESVSDRVGIIIMIARADHGLGCADETRQLILTALEQAPVGGADAVRLRLELAENQWMCGEWDQVPMTLEPVVSQAQALADTSLLVAARASLAVSTVEQGNIVDALKLVEWVAGALDDADVTQTPELLAALASLTMAEVYLGHFATALRHIERGIKASRATGQAHAFGRFVLGAATVKIILGQLREARQDAEAALEAALLLDNDQLRVAAESVRCWVETLSGDLHTALAAGRAAVQTARRAPRAQYVWLAHACYGQALIACGEFELGRQELLAVGGPELAGMSPGARPLWLQTLVAAEVAVGRIESAEAIVRNMKDVAQGLPHREGSFLHARACVEASRGEYRAAAVSAHRARECCDIAETRVASARARLDIGRALARAGDPARAIEELEFGHAVLREAGSARLADEAAKELRTLGKRIWVGPATDSSDQDGLTRREREVAERVAQGYTNREIAADLFLSPKTVEKHLARVFTKLEVSSRGGVAAAMTQRPGTIKPHVCPVPIR</sequence>
<proteinExistence type="predicted"/>
<dbReference type="SUPFAM" id="SSF46894">
    <property type="entry name" value="C-terminal effector domain of the bipartite response regulators"/>
    <property type="match status" value="1"/>
</dbReference>
<dbReference type="CDD" id="cd06170">
    <property type="entry name" value="LuxR_C_like"/>
    <property type="match status" value="1"/>
</dbReference>
<dbReference type="InterPro" id="IPR000792">
    <property type="entry name" value="Tscrpt_reg_LuxR_C"/>
</dbReference>
<evidence type="ECO:0000313" key="4">
    <source>
        <dbReference type="EMBL" id="MBF6228846.1"/>
    </source>
</evidence>
<dbReference type="InterPro" id="IPR011990">
    <property type="entry name" value="TPR-like_helical_dom_sf"/>
</dbReference>
<dbReference type="Gene3D" id="1.25.40.10">
    <property type="entry name" value="Tetratricopeptide repeat domain"/>
    <property type="match status" value="2"/>
</dbReference>
<dbReference type="Pfam" id="PF13191">
    <property type="entry name" value="AAA_16"/>
    <property type="match status" value="1"/>
</dbReference>
<comment type="caution">
    <text evidence="4">The sequence shown here is derived from an EMBL/GenBank/DDBJ whole genome shotgun (WGS) entry which is preliminary data.</text>
</comment>
<dbReference type="PANTHER" id="PTHR16305:SF35">
    <property type="entry name" value="TRANSCRIPTIONAL ACTIVATOR DOMAIN"/>
    <property type="match status" value="1"/>
</dbReference>
<dbReference type="PRINTS" id="PR00038">
    <property type="entry name" value="HTHLUXR"/>
</dbReference>
<evidence type="ECO:0000256" key="1">
    <source>
        <dbReference type="ARBA" id="ARBA00022741"/>
    </source>
</evidence>
<dbReference type="InterPro" id="IPR027417">
    <property type="entry name" value="P-loop_NTPase"/>
</dbReference>
<dbReference type="PANTHER" id="PTHR16305">
    <property type="entry name" value="TESTICULAR SOLUBLE ADENYLYL CYCLASE"/>
    <property type="match status" value="1"/>
</dbReference>
<dbReference type="InterPro" id="IPR016032">
    <property type="entry name" value="Sig_transdc_resp-reg_C-effctor"/>
</dbReference>
<evidence type="ECO:0000256" key="2">
    <source>
        <dbReference type="ARBA" id="ARBA00022840"/>
    </source>
</evidence>
<dbReference type="Proteomes" id="UP000807309">
    <property type="component" value="Unassembled WGS sequence"/>
</dbReference>
<name>A0ABS0CEZ3_9NOCA</name>
<reference evidence="4 5" key="1">
    <citation type="submission" date="2020-10" db="EMBL/GenBank/DDBJ databases">
        <title>Identification of Nocardia species via Next-generation sequencing and recognition of intraspecies genetic diversity.</title>
        <authorList>
            <person name="Li P."/>
            <person name="Li P."/>
            <person name="Lu B."/>
        </authorList>
    </citation>
    <scope>NUCLEOTIDE SEQUENCE [LARGE SCALE GENOMIC DNA]</scope>
    <source>
        <strain evidence="4 5">N-11</strain>
    </source>
</reference>
<evidence type="ECO:0000259" key="3">
    <source>
        <dbReference type="PROSITE" id="PS50043"/>
    </source>
</evidence>
<dbReference type="SMART" id="SM00421">
    <property type="entry name" value="HTH_LUXR"/>
    <property type="match status" value="1"/>
</dbReference>
<organism evidence="4 5">
    <name type="scientific">Nocardia abscessus</name>
    <dbReference type="NCBI Taxonomy" id="120957"/>
    <lineage>
        <taxon>Bacteria</taxon>
        <taxon>Bacillati</taxon>
        <taxon>Actinomycetota</taxon>
        <taxon>Actinomycetes</taxon>
        <taxon>Mycobacteriales</taxon>
        <taxon>Nocardiaceae</taxon>
        <taxon>Nocardia</taxon>
    </lineage>
</organism>
<evidence type="ECO:0000313" key="5">
    <source>
        <dbReference type="Proteomes" id="UP000807309"/>
    </source>
</evidence>
<dbReference type="PROSITE" id="PS50043">
    <property type="entry name" value="HTH_LUXR_2"/>
    <property type="match status" value="1"/>
</dbReference>
<keyword evidence="1" id="KW-0547">Nucleotide-binding</keyword>
<feature type="domain" description="HTH luxR-type" evidence="3">
    <location>
        <begin position="940"/>
        <end position="1006"/>
    </location>
</feature>
<keyword evidence="2" id="KW-0067">ATP-binding</keyword>
<accession>A0ABS0CEZ3</accession>